<dbReference type="EMBL" id="CM000643">
    <property type="protein sequence ID" value="EED91517.1"/>
    <property type="molecule type" value="Genomic_DNA"/>
</dbReference>
<accession>B8C5J2</accession>
<dbReference type="InterPro" id="IPR003140">
    <property type="entry name" value="PLipase/COase/thioEstase"/>
</dbReference>
<dbReference type="PANTHER" id="PTHR10655:SF17">
    <property type="entry name" value="LYSOPHOSPHOLIPASE-LIKE PROTEIN 1"/>
    <property type="match status" value="1"/>
</dbReference>
<evidence type="ECO:0000256" key="1">
    <source>
        <dbReference type="ARBA" id="ARBA00006499"/>
    </source>
</evidence>
<gene>
    <name evidence="4" type="ORF">THAPSDRAFT_262807</name>
</gene>
<dbReference type="OMA" id="HESANYE"/>
<evidence type="ECO:0000313" key="4">
    <source>
        <dbReference type="EMBL" id="EED91517.1"/>
    </source>
</evidence>
<dbReference type="GeneID" id="7443584"/>
<dbReference type="PANTHER" id="PTHR10655">
    <property type="entry name" value="LYSOPHOSPHOLIPASE-RELATED"/>
    <property type="match status" value="1"/>
</dbReference>
<dbReference type="Proteomes" id="UP000001449">
    <property type="component" value="Chromosome 6"/>
</dbReference>
<evidence type="ECO:0000259" key="3">
    <source>
        <dbReference type="Pfam" id="PF02230"/>
    </source>
</evidence>
<comment type="similarity">
    <text evidence="1">Belongs to the AB hydrolase superfamily. AB hydrolase 2 family.</text>
</comment>
<dbReference type="HOGENOM" id="CLU_049413_3_8_1"/>
<keyword evidence="5" id="KW-1185">Reference proteome</keyword>
<feature type="non-terminal residue" evidence="4">
    <location>
        <position position="1"/>
    </location>
</feature>
<dbReference type="GO" id="GO:0005737">
    <property type="term" value="C:cytoplasm"/>
    <property type="evidence" value="ECO:0000318"/>
    <property type="project" value="GO_Central"/>
</dbReference>
<name>B8C5J2_THAPS</name>
<reference evidence="4 5" key="1">
    <citation type="journal article" date="2004" name="Science">
        <title>The genome of the diatom Thalassiosira pseudonana: ecology, evolution, and metabolism.</title>
        <authorList>
            <person name="Armbrust E.V."/>
            <person name="Berges J.A."/>
            <person name="Bowler C."/>
            <person name="Green B.R."/>
            <person name="Martinez D."/>
            <person name="Putnam N.H."/>
            <person name="Zhou S."/>
            <person name="Allen A.E."/>
            <person name="Apt K.E."/>
            <person name="Bechner M."/>
            <person name="Brzezinski M.A."/>
            <person name="Chaal B.K."/>
            <person name="Chiovitti A."/>
            <person name="Davis A.K."/>
            <person name="Demarest M.S."/>
            <person name="Detter J.C."/>
            <person name="Glavina T."/>
            <person name="Goodstein D."/>
            <person name="Hadi M.Z."/>
            <person name="Hellsten U."/>
            <person name="Hildebrand M."/>
            <person name="Jenkins B.D."/>
            <person name="Jurka J."/>
            <person name="Kapitonov V.V."/>
            <person name="Kroger N."/>
            <person name="Lau W.W."/>
            <person name="Lane T.W."/>
            <person name="Larimer F.W."/>
            <person name="Lippmeier J.C."/>
            <person name="Lucas S."/>
            <person name="Medina M."/>
            <person name="Montsant A."/>
            <person name="Obornik M."/>
            <person name="Parker M.S."/>
            <person name="Palenik B."/>
            <person name="Pazour G.J."/>
            <person name="Richardson P.M."/>
            <person name="Rynearson T.A."/>
            <person name="Saito M.A."/>
            <person name="Schwartz D.C."/>
            <person name="Thamatrakoln K."/>
            <person name="Valentin K."/>
            <person name="Vardi A."/>
            <person name="Wilkerson F.P."/>
            <person name="Rokhsar D.S."/>
        </authorList>
    </citation>
    <scope>NUCLEOTIDE SEQUENCE [LARGE SCALE GENOMIC DNA]</scope>
    <source>
        <strain evidence="4 5">CCMP1335</strain>
    </source>
</reference>
<protein>
    <recommendedName>
        <fullName evidence="3">Phospholipase/carboxylesterase/thioesterase domain-containing protein</fullName>
    </recommendedName>
</protein>
<feature type="non-terminal residue" evidence="4">
    <location>
        <position position="227"/>
    </location>
</feature>
<dbReference type="GO" id="GO:0052689">
    <property type="term" value="F:carboxylic ester hydrolase activity"/>
    <property type="evidence" value="ECO:0000318"/>
    <property type="project" value="GO_Central"/>
</dbReference>
<sequence length="227" mass="24717">AAVIFLHGLGDSPDGWSKLTEALPNLRPNLAMLDITYVFPPASMVGITVNGGEQMSGWFDVYDWPIGLDAKDDPKGLAMSVKRVDQIVTQLKDEEGIDPSRVIVGGFAQGGAVALMAAYNRRKKDAKPFAGCMCLSGWLPMKDYLDVSEETAKATPLYWAHGQYDEKILFEQQVHGVQKLKGVGVDVSAYAFPVGHESANYEEIEAMAEFIDGILTSKTDQSKTKAV</sequence>
<dbReference type="AlphaFoldDB" id="B8C5J2"/>
<organism evidence="4 5">
    <name type="scientific">Thalassiosira pseudonana</name>
    <name type="common">Marine diatom</name>
    <name type="synonym">Cyclotella nana</name>
    <dbReference type="NCBI Taxonomy" id="35128"/>
    <lineage>
        <taxon>Eukaryota</taxon>
        <taxon>Sar</taxon>
        <taxon>Stramenopiles</taxon>
        <taxon>Ochrophyta</taxon>
        <taxon>Bacillariophyta</taxon>
        <taxon>Coscinodiscophyceae</taxon>
        <taxon>Thalassiosirophycidae</taxon>
        <taxon>Thalassiosirales</taxon>
        <taxon>Thalassiosiraceae</taxon>
        <taxon>Thalassiosira</taxon>
    </lineage>
</organism>
<dbReference type="Gene3D" id="3.40.50.1820">
    <property type="entry name" value="alpha/beta hydrolase"/>
    <property type="match status" value="1"/>
</dbReference>
<dbReference type="KEGG" id="tps:THAPSDRAFT_262807"/>
<dbReference type="Pfam" id="PF02230">
    <property type="entry name" value="Abhydrolase_2"/>
    <property type="match status" value="1"/>
</dbReference>
<evidence type="ECO:0000313" key="5">
    <source>
        <dbReference type="Proteomes" id="UP000001449"/>
    </source>
</evidence>
<keyword evidence="2" id="KW-0378">Hydrolase</keyword>
<dbReference type="eggNOG" id="KOG2112">
    <property type="taxonomic scope" value="Eukaryota"/>
</dbReference>
<proteinExistence type="inferred from homology"/>
<dbReference type="PaxDb" id="35128-Thaps262807"/>
<dbReference type="InterPro" id="IPR029058">
    <property type="entry name" value="AB_hydrolase_fold"/>
</dbReference>
<dbReference type="InterPro" id="IPR050565">
    <property type="entry name" value="LYPA1-2/EST-like"/>
</dbReference>
<dbReference type="SUPFAM" id="SSF53474">
    <property type="entry name" value="alpha/beta-Hydrolases"/>
    <property type="match status" value="1"/>
</dbReference>
<reference evidence="4 5" key="2">
    <citation type="journal article" date="2008" name="Nature">
        <title>The Phaeodactylum genome reveals the evolutionary history of diatom genomes.</title>
        <authorList>
            <person name="Bowler C."/>
            <person name="Allen A.E."/>
            <person name="Badger J.H."/>
            <person name="Grimwood J."/>
            <person name="Jabbari K."/>
            <person name="Kuo A."/>
            <person name="Maheswari U."/>
            <person name="Martens C."/>
            <person name="Maumus F."/>
            <person name="Otillar R.P."/>
            <person name="Rayko E."/>
            <person name="Salamov A."/>
            <person name="Vandepoele K."/>
            <person name="Beszteri B."/>
            <person name="Gruber A."/>
            <person name="Heijde M."/>
            <person name="Katinka M."/>
            <person name="Mock T."/>
            <person name="Valentin K."/>
            <person name="Verret F."/>
            <person name="Berges J.A."/>
            <person name="Brownlee C."/>
            <person name="Cadoret J.P."/>
            <person name="Chiovitti A."/>
            <person name="Choi C.J."/>
            <person name="Coesel S."/>
            <person name="De Martino A."/>
            <person name="Detter J.C."/>
            <person name="Durkin C."/>
            <person name="Falciatore A."/>
            <person name="Fournet J."/>
            <person name="Haruta M."/>
            <person name="Huysman M.J."/>
            <person name="Jenkins B.D."/>
            <person name="Jiroutova K."/>
            <person name="Jorgensen R.E."/>
            <person name="Joubert Y."/>
            <person name="Kaplan A."/>
            <person name="Kroger N."/>
            <person name="Kroth P.G."/>
            <person name="La Roche J."/>
            <person name="Lindquist E."/>
            <person name="Lommer M."/>
            <person name="Martin-Jezequel V."/>
            <person name="Lopez P.J."/>
            <person name="Lucas S."/>
            <person name="Mangogna M."/>
            <person name="McGinnis K."/>
            <person name="Medlin L.K."/>
            <person name="Montsant A."/>
            <person name="Oudot-Le Secq M.P."/>
            <person name="Napoli C."/>
            <person name="Obornik M."/>
            <person name="Parker M.S."/>
            <person name="Petit J.L."/>
            <person name="Porcel B.M."/>
            <person name="Poulsen N."/>
            <person name="Robison M."/>
            <person name="Rychlewski L."/>
            <person name="Rynearson T.A."/>
            <person name="Schmutz J."/>
            <person name="Shapiro H."/>
            <person name="Siaut M."/>
            <person name="Stanley M."/>
            <person name="Sussman M.R."/>
            <person name="Taylor A.R."/>
            <person name="Vardi A."/>
            <person name="von Dassow P."/>
            <person name="Vyverman W."/>
            <person name="Willis A."/>
            <person name="Wyrwicz L.S."/>
            <person name="Rokhsar D.S."/>
            <person name="Weissenbach J."/>
            <person name="Armbrust E.V."/>
            <person name="Green B.R."/>
            <person name="Van de Peer Y."/>
            <person name="Grigoriev I.V."/>
        </authorList>
    </citation>
    <scope>NUCLEOTIDE SEQUENCE [LARGE SCALE GENOMIC DNA]</scope>
    <source>
        <strain evidence="4 5">CCMP1335</strain>
    </source>
</reference>
<dbReference type="RefSeq" id="XP_002291410.1">
    <property type="nucleotide sequence ID" value="XM_002291374.1"/>
</dbReference>
<feature type="domain" description="Phospholipase/carboxylesterase/thioesterase" evidence="3">
    <location>
        <begin position="2"/>
        <end position="212"/>
    </location>
</feature>
<evidence type="ECO:0000256" key="2">
    <source>
        <dbReference type="ARBA" id="ARBA00022801"/>
    </source>
</evidence>
<dbReference type="InParanoid" id="B8C5J2"/>